<name>A0ABZ2BQK1_9RHOB</name>
<dbReference type="EMBL" id="CP143423">
    <property type="protein sequence ID" value="WVX48274.1"/>
    <property type="molecule type" value="Genomic_DNA"/>
</dbReference>
<organism evidence="1 2">
    <name type="scientific">Roseobacter fucihabitans</name>
    <dbReference type="NCBI Taxonomy" id="1537242"/>
    <lineage>
        <taxon>Bacteria</taxon>
        <taxon>Pseudomonadati</taxon>
        <taxon>Pseudomonadota</taxon>
        <taxon>Alphaproteobacteria</taxon>
        <taxon>Rhodobacterales</taxon>
        <taxon>Roseobacteraceae</taxon>
        <taxon>Roseobacter</taxon>
    </lineage>
</organism>
<reference evidence="2" key="2">
    <citation type="submission" date="2024-01" db="EMBL/GenBank/DDBJ databases">
        <title>Roseobacter fucihabitans sp. nov., isolated from the brown alga Fucus spiralis.</title>
        <authorList>
            <person name="Hahnke S."/>
            <person name="Berger M."/>
            <person name="Schlingloff A."/>
            <person name="Athale I."/>
            <person name="Neumann-Schaal M."/>
            <person name="Adenaya A."/>
            <person name="Poehlein A."/>
            <person name="Daniel R."/>
            <person name="Pertersen J."/>
            <person name="Brinkhoff T."/>
        </authorList>
    </citation>
    <scope>NUCLEOTIDE SEQUENCE [LARGE SCALE GENOMIC DNA]</scope>
    <source>
        <strain evidence="2">B14</strain>
    </source>
</reference>
<proteinExistence type="predicted"/>
<gene>
    <name evidence="1" type="ORF">ROLI_013540</name>
</gene>
<keyword evidence="2" id="KW-1185">Reference proteome</keyword>
<evidence type="ECO:0000313" key="1">
    <source>
        <dbReference type="EMBL" id="WVX48274.1"/>
    </source>
</evidence>
<sequence length="45" mass="5053">MNVGELDGILLPLYEGAETRTSIVKSSLLRYRMPDLSPTDQKDKT</sequence>
<reference evidence="1 2" key="1">
    <citation type="submission" date="2015-07" db="EMBL/GenBank/DDBJ databases">
        <authorList>
            <person name="Voget S."/>
            <person name="Dogs M."/>
            <person name="Brinkhoff T.H."/>
            <person name="Daniel R."/>
        </authorList>
    </citation>
    <scope>NUCLEOTIDE SEQUENCE [LARGE SCALE GENOMIC DNA]</scope>
    <source>
        <strain evidence="1 2">B14</strain>
    </source>
</reference>
<dbReference type="Proteomes" id="UP001318682">
    <property type="component" value="Chromosome"/>
</dbReference>
<accession>A0ABZ2BQK1</accession>
<protein>
    <submittedName>
        <fullName evidence="1">Uncharacterized protein</fullName>
    </submittedName>
</protein>
<evidence type="ECO:0000313" key="2">
    <source>
        <dbReference type="Proteomes" id="UP001318682"/>
    </source>
</evidence>